<dbReference type="RefSeq" id="WP_123199715.1">
    <property type="nucleotide sequence ID" value="NZ_RJMB01000002.1"/>
</dbReference>
<dbReference type="SUPFAM" id="SSF55729">
    <property type="entry name" value="Acyl-CoA N-acyltransferases (Nat)"/>
    <property type="match status" value="1"/>
</dbReference>
<reference evidence="2 3" key="1">
    <citation type="submission" date="2018-11" db="EMBL/GenBank/DDBJ databases">
        <title>The genome draft of YIM 96095.</title>
        <authorList>
            <person name="Tang S.-K."/>
            <person name="Chunyu W.-X."/>
            <person name="Feng Y.-Z."/>
        </authorList>
    </citation>
    <scope>NUCLEOTIDE SEQUENCE [LARGE SCALE GENOMIC DNA]</scope>
    <source>
        <strain evidence="2 3">YIM 96095</strain>
    </source>
</reference>
<keyword evidence="2" id="KW-0808">Transferase</keyword>
<protein>
    <submittedName>
        <fullName evidence="2">N-acetyltransferase</fullName>
    </submittedName>
</protein>
<dbReference type="EMBL" id="RJMB01000002">
    <property type="protein sequence ID" value="RNL86887.1"/>
    <property type="molecule type" value="Genomic_DNA"/>
</dbReference>
<dbReference type="InterPro" id="IPR051531">
    <property type="entry name" value="N-acetyltransferase"/>
</dbReference>
<comment type="caution">
    <text evidence="2">The sequence shown here is derived from an EMBL/GenBank/DDBJ whole genome shotgun (WGS) entry which is preliminary data.</text>
</comment>
<dbReference type="CDD" id="cd04301">
    <property type="entry name" value="NAT_SF"/>
    <property type="match status" value="1"/>
</dbReference>
<dbReference type="AlphaFoldDB" id="A0A3N0EGJ3"/>
<dbReference type="PROSITE" id="PS51186">
    <property type="entry name" value="GNAT"/>
    <property type="match status" value="1"/>
</dbReference>
<gene>
    <name evidence="2" type="ORF">EFW17_03185</name>
</gene>
<keyword evidence="3" id="KW-1185">Reference proteome</keyword>
<evidence type="ECO:0000313" key="2">
    <source>
        <dbReference type="EMBL" id="RNL86887.1"/>
    </source>
</evidence>
<dbReference type="PANTHER" id="PTHR43792:SF1">
    <property type="entry name" value="N-ACETYLTRANSFERASE DOMAIN-CONTAINING PROTEIN"/>
    <property type="match status" value="1"/>
</dbReference>
<dbReference type="InterPro" id="IPR000182">
    <property type="entry name" value="GNAT_dom"/>
</dbReference>
<dbReference type="InterPro" id="IPR016181">
    <property type="entry name" value="Acyl_CoA_acyltransferase"/>
</dbReference>
<proteinExistence type="predicted"/>
<evidence type="ECO:0000313" key="3">
    <source>
        <dbReference type="Proteomes" id="UP000269198"/>
    </source>
</evidence>
<dbReference type="GO" id="GO:0016747">
    <property type="term" value="F:acyltransferase activity, transferring groups other than amino-acyl groups"/>
    <property type="evidence" value="ECO:0007669"/>
    <property type="project" value="InterPro"/>
</dbReference>
<evidence type="ECO:0000259" key="1">
    <source>
        <dbReference type="PROSITE" id="PS51186"/>
    </source>
</evidence>
<dbReference type="Pfam" id="PF13302">
    <property type="entry name" value="Acetyltransf_3"/>
    <property type="match status" value="1"/>
</dbReference>
<organism evidence="2 3">
    <name type="scientific">Halostreptopolyspora alba</name>
    <dbReference type="NCBI Taxonomy" id="2487137"/>
    <lineage>
        <taxon>Bacteria</taxon>
        <taxon>Bacillati</taxon>
        <taxon>Actinomycetota</taxon>
        <taxon>Actinomycetes</taxon>
        <taxon>Streptosporangiales</taxon>
        <taxon>Nocardiopsidaceae</taxon>
        <taxon>Halostreptopolyspora</taxon>
    </lineage>
</organism>
<sequence length="177" mass="20125">MGELVTKRLVVRDWDLGDAEAALAVYGAEDVAQWLTPETHVVRDAQAMRSVLHAWIEAQPNLVAPAGRWAIVRREDGLLVGGLSLRLLPPYEEDFELSWQIRPDQWGRGYATEASHAVMRWAFDQGIEELFAVARPDNTRAIGAARRLGMEWVGETTKYYDQLLQVFRIRPAELKRV</sequence>
<name>A0A3N0EGJ3_9ACTN</name>
<dbReference type="Gene3D" id="3.40.630.30">
    <property type="match status" value="1"/>
</dbReference>
<accession>A0A3N0EGJ3</accession>
<dbReference type="Proteomes" id="UP000269198">
    <property type="component" value="Unassembled WGS sequence"/>
</dbReference>
<dbReference type="PANTHER" id="PTHR43792">
    <property type="entry name" value="GNAT FAMILY, PUTATIVE (AFU_ORTHOLOGUE AFUA_3G00765)-RELATED-RELATED"/>
    <property type="match status" value="1"/>
</dbReference>
<dbReference type="OrthoDB" id="3533156at2"/>
<feature type="domain" description="N-acetyltransferase" evidence="1">
    <location>
        <begin position="9"/>
        <end position="169"/>
    </location>
</feature>